<proteinExistence type="predicted"/>
<dbReference type="EMBL" id="HF935431">
    <property type="protein sequence ID" value="CCX30265.1"/>
    <property type="molecule type" value="Genomic_DNA"/>
</dbReference>
<keyword evidence="4" id="KW-1185">Reference proteome</keyword>
<gene>
    <name evidence="3" type="ORF">PCON_08391</name>
</gene>
<evidence type="ECO:0000256" key="1">
    <source>
        <dbReference type="SAM" id="Coils"/>
    </source>
</evidence>
<keyword evidence="1" id="KW-0175">Coiled coil</keyword>
<accession>U4LLN9</accession>
<organism evidence="3 4">
    <name type="scientific">Pyronema omphalodes (strain CBS 100304)</name>
    <name type="common">Pyronema confluens</name>
    <dbReference type="NCBI Taxonomy" id="1076935"/>
    <lineage>
        <taxon>Eukaryota</taxon>
        <taxon>Fungi</taxon>
        <taxon>Dikarya</taxon>
        <taxon>Ascomycota</taxon>
        <taxon>Pezizomycotina</taxon>
        <taxon>Pezizomycetes</taxon>
        <taxon>Pezizales</taxon>
        <taxon>Pyronemataceae</taxon>
        <taxon>Pyronema</taxon>
    </lineage>
</organism>
<evidence type="ECO:0000313" key="4">
    <source>
        <dbReference type="Proteomes" id="UP000018144"/>
    </source>
</evidence>
<dbReference type="STRING" id="1076935.U4LLN9"/>
<feature type="region of interest" description="Disordered" evidence="2">
    <location>
        <begin position="574"/>
        <end position="598"/>
    </location>
</feature>
<dbReference type="OrthoDB" id="5332870at2759"/>
<dbReference type="Proteomes" id="UP000018144">
    <property type="component" value="Unassembled WGS sequence"/>
</dbReference>
<dbReference type="eggNOG" id="ENOG502QYKI">
    <property type="taxonomic scope" value="Eukaryota"/>
</dbReference>
<reference evidence="3 4" key="1">
    <citation type="journal article" date="2013" name="PLoS Genet.">
        <title>The genome and development-dependent transcriptomes of Pyronema confluens: a window into fungal evolution.</title>
        <authorList>
            <person name="Traeger S."/>
            <person name="Altegoer F."/>
            <person name="Freitag M."/>
            <person name="Gabaldon T."/>
            <person name="Kempken F."/>
            <person name="Kumar A."/>
            <person name="Marcet-Houben M."/>
            <person name="Poggeler S."/>
            <person name="Stajich J.E."/>
            <person name="Nowrousian M."/>
        </authorList>
    </citation>
    <scope>NUCLEOTIDE SEQUENCE [LARGE SCALE GENOMIC DNA]</scope>
    <source>
        <strain evidence="4">CBS 100304</strain>
        <tissue evidence="3">Vegetative mycelium</tissue>
    </source>
</reference>
<evidence type="ECO:0000313" key="3">
    <source>
        <dbReference type="EMBL" id="CCX30265.1"/>
    </source>
</evidence>
<dbReference type="AlphaFoldDB" id="U4LLN9"/>
<feature type="coiled-coil region" evidence="1">
    <location>
        <begin position="659"/>
        <end position="742"/>
    </location>
</feature>
<evidence type="ECO:0000256" key="2">
    <source>
        <dbReference type="SAM" id="MobiDB-lite"/>
    </source>
</evidence>
<sequence>MAQYLAAEILRVVTSPYAVSLINLEAILKAVDCDDISLWAHSNPCQIKTLVKAAVDALEYCPYALSVVKILAGSARLQNEILEQKPIILADLMRTSLQDTVKFDKYSPVLIGLLSNPLPSRFSPPSQLVPFFLQCLDRAIATPSITTIRPLYVLVANGYNHLTLQMTEVQSHTFSSRMASLLQAPKTISDMNLFLMYCLTTLAYMHMASTGGKSKPFSILFDGKKAPWVLSLIIPIVHQCTSSETQIDLKEKVQITQMATVVAQALSHDVKVAKASEKDKTNLHRLLEKAKSHQSLHLLSEVLQFVSALSLIVLPTNINPIIQDLLCRAISEGKSRLALPLMTKDFCTTLSPLIPTILQSICGTVSTHGEFTSAFLQDRIDFVKSLCSIAPESPTLRRQILAMASRPEIIAFVTHTITMPGPAETCSGACCWAIYSLHMKLQQALSSLILQCGFHSTESLLSPTTATKLMDHIVRTSSISCDCPFQRSLMAQIPASSGLSEEFASPETRISSSNWRVSLHQALSRDSDRQHTRIVSTVSEICRDFERRCENIEEPLQVEKDNVLRMKSELENYKSRLTESNEQLEEERQNSSSMRKRLDASVERIGELEDLLRTESEERRRIVIQLEKEALNAKVEHGEEIKLAKETVDRSAMEHFAVLNERQEKIYDLEDQKNNLGRKLEVLQEELVFQREGKARLEMTAENLKTSLTEVKQDLHKKMGMLERVREEKREIEERLHKSIAVLETELSSTRGAADSLKSSMEKTVSELKEQYGLISELTHSKKYLELQHHELQQSYQNFETDQKALTEKIIRDSERKHYDIVSEMQRSHDQKLLDLVSENREKLASIKNCHEAALEEIRSKFRLELSDRDHNRSMQLKTLASDHAVACGRLQEKLDIACKDNRLLKEKISRLHALQEERTKEAQNLGLKLMGLMTDANATPLHAPPNLSISQDIEPEPTPLPIQHHPNKPPTTVLAKRIPDDVFTTNNNAAAKRIKMQKSPTKSVEITTSFESVRQVASLGVKHLGNDPAPDGISRENIARVTPLSPIEQDCDTAPVLMTISNRKVEKKLDPREAWGDVTIDSGNGWEKGGGALN</sequence>
<name>U4LLN9_PYROM</name>
<protein>
    <submittedName>
        <fullName evidence="3">Similar to Pc20g02940 [Penicillium chrysogenum Wisconsin 54-1255] acc. no. XP_002562847</fullName>
    </submittedName>
</protein>